<feature type="compositionally biased region" description="Polar residues" evidence="2">
    <location>
        <begin position="1441"/>
        <end position="1451"/>
    </location>
</feature>
<feature type="compositionally biased region" description="Polar residues" evidence="2">
    <location>
        <begin position="1401"/>
        <end position="1432"/>
    </location>
</feature>
<keyword evidence="1" id="KW-0175">Coiled coil</keyword>
<feature type="compositionally biased region" description="Basic and acidic residues" evidence="2">
    <location>
        <begin position="994"/>
        <end position="1006"/>
    </location>
</feature>
<dbReference type="SMART" id="SM01139">
    <property type="entry name" value="Drf_FH3"/>
    <property type="match status" value="1"/>
</dbReference>
<dbReference type="InterPro" id="IPR016024">
    <property type="entry name" value="ARM-type_fold"/>
</dbReference>
<feature type="region of interest" description="Disordered" evidence="2">
    <location>
        <begin position="1718"/>
        <end position="1857"/>
    </location>
</feature>
<feature type="compositionally biased region" description="Basic and acidic residues" evidence="2">
    <location>
        <begin position="969"/>
        <end position="978"/>
    </location>
</feature>
<evidence type="ECO:0008006" key="7">
    <source>
        <dbReference type="Google" id="ProtNLM"/>
    </source>
</evidence>
<feature type="region of interest" description="Disordered" evidence="2">
    <location>
        <begin position="952"/>
        <end position="979"/>
    </location>
</feature>
<evidence type="ECO:0000259" key="4">
    <source>
        <dbReference type="PROSITE" id="PS51444"/>
    </source>
</evidence>
<dbReference type="InterPro" id="IPR042201">
    <property type="entry name" value="FH2_Formin_sf"/>
</dbReference>
<dbReference type="EMBL" id="WNWW01000930">
    <property type="protein sequence ID" value="KAF3420633.1"/>
    <property type="molecule type" value="Genomic_DNA"/>
</dbReference>
<feature type="compositionally biased region" description="Low complexity" evidence="2">
    <location>
        <begin position="1497"/>
        <end position="1506"/>
    </location>
</feature>
<feature type="region of interest" description="Disordered" evidence="2">
    <location>
        <begin position="261"/>
        <end position="325"/>
    </location>
</feature>
<dbReference type="Pfam" id="PF02181">
    <property type="entry name" value="FH2"/>
    <property type="match status" value="1"/>
</dbReference>
<feature type="compositionally biased region" description="Basic and acidic residues" evidence="2">
    <location>
        <begin position="1066"/>
        <end position="1077"/>
    </location>
</feature>
<dbReference type="InterPro" id="IPR014768">
    <property type="entry name" value="GBD/FH3_dom"/>
</dbReference>
<feature type="region of interest" description="Disordered" evidence="2">
    <location>
        <begin position="1401"/>
        <end position="1481"/>
    </location>
</feature>
<dbReference type="SUPFAM" id="SSF48371">
    <property type="entry name" value="ARM repeat"/>
    <property type="match status" value="1"/>
</dbReference>
<protein>
    <recommendedName>
        <fullName evidence="7">FH2 domain-containing protein</fullName>
    </recommendedName>
</protein>
<feature type="region of interest" description="Disordered" evidence="2">
    <location>
        <begin position="819"/>
        <end position="903"/>
    </location>
</feature>
<dbReference type="PROSITE" id="PS51232">
    <property type="entry name" value="GBD_FH3"/>
    <property type="match status" value="1"/>
</dbReference>
<feature type="region of interest" description="Disordered" evidence="2">
    <location>
        <begin position="1577"/>
        <end position="1691"/>
    </location>
</feature>
<feature type="compositionally biased region" description="Basic and acidic residues" evidence="2">
    <location>
        <begin position="1017"/>
        <end position="1026"/>
    </location>
</feature>
<feature type="compositionally biased region" description="Basic and acidic residues" evidence="2">
    <location>
        <begin position="1456"/>
        <end position="1466"/>
    </location>
</feature>
<dbReference type="SMART" id="SM00498">
    <property type="entry name" value="FH2"/>
    <property type="match status" value="1"/>
</dbReference>
<feature type="compositionally biased region" description="Low complexity" evidence="2">
    <location>
        <begin position="1673"/>
        <end position="1686"/>
    </location>
</feature>
<proteinExistence type="predicted"/>
<evidence type="ECO:0000313" key="6">
    <source>
        <dbReference type="Proteomes" id="UP000655588"/>
    </source>
</evidence>
<dbReference type="InterPro" id="IPR010472">
    <property type="entry name" value="FH3_dom"/>
</dbReference>
<feature type="region of interest" description="Disordered" evidence="2">
    <location>
        <begin position="1497"/>
        <end position="1556"/>
    </location>
</feature>
<dbReference type="PROSITE" id="PS51444">
    <property type="entry name" value="FH2"/>
    <property type="match status" value="1"/>
</dbReference>
<feature type="compositionally biased region" description="Low complexity" evidence="2">
    <location>
        <begin position="1784"/>
        <end position="1795"/>
    </location>
</feature>
<dbReference type="Pfam" id="PF06367">
    <property type="entry name" value="Drf_FH3"/>
    <property type="match status" value="1"/>
</dbReference>
<feature type="compositionally biased region" description="Pro residues" evidence="2">
    <location>
        <begin position="275"/>
        <end position="290"/>
    </location>
</feature>
<comment type="caution">
    <text evidence="5">The sequence shown here is derived from an EMBL/GenBank/DDBJ whole genome shotgun (WGS) entry which is preliminary data.</text>
</comment>
<organism evidence="5 6">
    <name type="scientific">Frieseomelitta varia</name>
    <dbReference type="NCBI Taxonomy" id="561572"/>
    <lineage>
        <taxon>Eukaryota</taxon>
        <taxon>Metazoa</taxon>
        <taxon>Ecdysozoa</taxon>
        <taxon>Arthropoda</taxon>
        <taxon>Hexapoda</taxon>
        <taxon>Insecta</taxon>
        <taxon>Pterygota</taxon>
        <taxon>Neoptera</taxon>
        <taxon>Endopterygota</taxon>
        <taxon>Hymenoptera</taxon>
        <taxon>Apocrita</taxon>
        <taxon>Aculeata</taxon>
        <taxon>Apoidea</taxon>
        <taxon>Anthophila</taxon>
        <taxon>Apidae</taxon>
        <taxon>Frieseomelitta</taxon>
    </lineage>
</organism>
<dbReference type="Gene3D" id="1.25.10.10">
    <property type="entry name" value="Leucine-rich Repeat Variant"/>
    <property type="match status" value="1"/>
</dbReference>
<feature type="compositionally biased region" description="Basic and acidic residues" evidence="2">
    <location>
        <begin position="1195"/>
        <end position="1210"/>
    </location>
</feature>
<dbReference type="InterPro" id="IPR015425">
    <property type="entry name" value="FH2_Formin"/>
</dbReference>
<feature type="domain" description="FH2" evidence="4">
    <location>
        <begin position="355"/>
        <end position="759"/>
    </location>
</feature>
<dbReference type="PANTHER" id="PTHR46345">
    <property type="entry name" value="INVERTED FORMIN-2"/>
    <property type="match status" value="1"/>
</dbReference>
<dbReference type="SUPFAM" id="SSF101447">
    <property type="entry name" value="Formin homology 2 domain (FH2 domain)"/>
    <property type="match status" value="1"/>
</dbReference>
<feature type="coiled-coil region" evidence="1">
    <location>
        <begin position="644"/>
        <end position="705"/>
    </location>
</feature>
<feature type="compositionally biased region" description="Basic and acidic residues" evidence="2">
    <location>
        <begin position="1611"/>
        <end position="1624"/>
    </location>
</feature>
<feature type="domain" description="GBD/FH3" evidence="3">
    <location>
        <begin position="1"/>
        <end position="245"/>
    </location>
</feature>
<dbReference type="InterPro" id="IPR011989">
    <property type="entry name" value="ARM-like"/>
</dbReference>
<evidence type="ECO:0000256" key="1">
    <source>
        <dbReference type="SAM" id="Coils"/>
    </source>
</evidence>
<dbReference type="Proteomes" id="UP000655588">
    <property type="component" value="Unassembled WGS sequence"/>
</dbReference>
<evidence type="ECO:0000256" key="2">
    <source>
        <dbReference type="SAM" id="MobiDB-lite"/>
    </source>
</evidence>
<feature type="compositionally biased region" description="Basic and acidic residues" evidence="2">
    <location>
        <begin position="1636"/>
        <end position="1646"/>
    </location>
</feature>
<evidence type="ECO:0000259" key="3">
    <source>
        <dbReference type="PROSITE" id="PS51232"/>
    </source>
</evidence>
<feature type="compositionally biased region" description="Polar residues" evidence="2">
    <location>
        <begin position="1106"/>
        <end position="1117"/>
    </location>
</feature>
<dbReference type="Gene3D" id="1.20.58.2220">
    <property type="entry name" value="Formin, FH2 domain"/>
    <property type="match status" value="1"/>
</dbReference>
<feature type="compositionally biased region" description="Polar residues" evidence="2">
    <location>
        <begin position="1649"/>
        <end position="1663"/>
    </location>
</feature>
<feature type="region of interest" description="Disordered" evidence="2">
    <location>
        <begin position="1061"/>
        <end position="1140"/>
    </location>
</feature>
<feature type="compositionally biased region" description="Polar residues" evidence="2">
    <location>
        <begin position="1027"/>
        <end position="1037"/>
    </location>
</feature>
<sequence length="1857" mass="207488">MIFGAKHLPNAANMDSHVGLDYIVDNPDYCVKLATALDTACPSVKKQVVELLSALSVYSQDGRQRAIDTLHEYQKRKNERYRLRIVVEELQNAATEDYRTALLAFINCLVISTPVLKDRIRLRNEFIGLKLLPILNELRKSHAPDLRVQLDVFDDQRETDEELSNHGPPGIDLSSHVDVFYAILGQIADTPQEIPFLSILQHLLRLDPKDAASDLAWDTAETLVHRATLLENREDATKLLRSPSLQTNLCCHCRGAEQTCGGSRKASLPVNNPTAPLPPLPPPPPPPAPVDPSGASSNQSRLLPPPPPPPLFTGNVTYTDASMEPPPVPPPLHALPVARVPTPEPANNHARLLPQQEIPTPKAKMKTINWNKIPNHKVIGKRNIWSLVADEHQNSPMADIDWAEMEGLFCQQVPPVLPATSCSSHGGNSDAERRRREPTEIALLDGKRSLNVNIFLKQFRSSNEDIIRLIKDGSHDEIGAEKLRGLLKILPEVDELEMLKSFDGDKSKLGNAEKFFLQLVQVPNYKLRIECMLLKEEFAANMSYLEPSINSMILAGEDLMTNKPLQEVLYMVLVAGNFLNSGGYAGNAAGVKLSSLQKLTEIRANKPGMNLIHYVALQAERKRKDLLDFAKGMTALDAATKTTTEQLNNEFNALDTKIKKIKAQINFPSTETDIQEQMAQFLQIAEQEMSQLKRDTEELETLRRSLAEFFCEDSNTFKIEECFKVLHQFCQKFNQAVAENERRRIQEEQVLARRKQREEQLLAKKRLLTSNNQQFEAPISESEYNLIGYDPFDFASGLPQRNYSRADAKIKRLQNGGVTSDEDVSITGSPSIRRRLGSCSGGIADQQSTKEETYSPDVTPNGTLRRRRSRIPSEDDDGNLMDFLRTSGQDGTRERKSWGSLGTTNQPPFAKYVKFQDEIRLISHSIASSDRSWARRARGHSRRSDLLNADFSIDRERPSSPSPLIESKPFLHEEETKPAGKAWRQKIEAWLSENEKEDRAGEELQRKAKQLHNANRRSYEDSENEGKMNTQIEGGSIQETYSEVYDWRPSVEKTDVMRTMEAIEEAETHPSQKDKSPWRKSSLNVPNSMEETDPRYSRRLRSRLSTENVLTSSTLQSIKEEERKKNKAADTVSPGSQDELTIYLRQPYGDSQPAGPRRFSKLKRGVDEEKIDKIEIDSDNIETPPATRKLFSPSKEVKPVEKEPCKRERCSSSFQNRDFKSPMPKNASNNADFGIGNFDRYSAARRTRRYKKNQDTAEKDAKQESTIDVELEGKPPVAERPRTLPLSEEERNENSDWQDKSKRQAESSASFDIDTALAEIARSGEDLQRLSRPLAHRNSRLPISQPSAVVAVTNTVLSPVMHESRPRDTSLTVLPERAVTSRERQRSMIDPSQVKEAIRLTNNPPSQVNDCQNVSVSRPRNQSRSCGTTNESANDEIDLANSDSSRCQGNKPNAEIYREKSRREDSTLQNHQSKIQPVRFNTGGSVFHSGFAPPDINVTNTSSNTSCSLLQPTGKSRDQEMNDEGFEETQSLVSETLSQETSSGNYETDTHDSTRCSPAELRYSETDNQLPVREHVQAAGHDSRKSIRGTTTKTMSSPSPSPSPSMSIAKGFEKRASSTKRATEKSSFLPKRTNALKRDVAARKAAESMQRNSSLTYQLNNHQPRNEVERSGSRSSLRSSRSSLNSATSVNTVRNLVPNHAPLRTYTSAICALTNDLRKSPSHSSLPPKANEKRRTNPRATVTRIPASRSSSSGSSVGPTARTVRKSLGSTNDVQKGIKGRAISSRSSSSGSGSSMGPQSLPLNRVNVEKGSSSTTKSKLIHPRTGTRSHSFMRPTAASVNKGSIPNLPRSIKNLVK</sequence>
<reference evidence="5" key="1">
    <citation type="submission" date="2019-11" db="EMBL/GenBank/DDBJ databases">
        <title>The nuclear and mitochondrial genomes of Frieseomelitta varia - a highly eusocial stingless bee (Meliponini) with a permanently sterile worker caste.</title>
        <authorList>
            <person name="Freitas F.C.P."/>
            <person name="Lourenco A.P."/>
            <person name="Nunes F.M.F."/>
            <person name="Paschoal A.R."/>
            <person name="Abreu F.C.P."/>
            <person name="Barbin F.O."/>
            <person name="Bataglia L."/>
            <person name="Cardoso-Junior C.A.M."/>
            <person name="Cervoni M.S."/>
            <person name="Silva S.R."/>
            <person name="Dalarmi F."/>
            <person name="Del Lama M.A."/>
            <person name="Depintor T.S."/>
            <person name="Ferreira K.M."/>
            <person name="Goria P.S."/>
            <person name="Jaskot M.C."/>
            <person name="Lago D.C."/>
            <person name="Luna-Lucena D."/>
            <person name="Moda L.M."/>
            <person name="Nascimento L."/>
            <person name="Pedrino M."/>
            <person name="Rabico F.O."/>
            <person name="Sanches F.C."/>
            <person name="Santos D.E."/>
            <person name="Santos C.G."/>
            <person name="Vieira J."/>
            <person name="Lopes T.F."/>
            <person name="Barchuk A.R."/>
            <person name="Hartfelder K."/>
            <person name="Simoes Z.L.P."/>
            <person name="Bitondi M.M.G."/>
            <person name="Pinheiro D.G."/>
        </authorList>
    </citation>
    <scope>NUCLEOTIDE SEQUENCE</scope>
    <source>
        <strain evidence="5">USP_RPSP 00005682</strain>
        <tissue evidence="5">Whole individual</tissue>
    </source>
</reference>
<dbReference type="Gene3D" id="1.10.238.150">
    <property type="entry name" value="Formin, FH3 diaphanous domain"/>
    <property type="match status" value="1"/>
</dbReference>
<feature type="region of interest" description="Disordered" evidence="2">
    <location>
        <begin position="1175"/>
        <end position="1313"/>
    </location>
</feature>
<feature type="compositionally biased region" description="Basic and acidic residues" evidence="2">
    <location>
        <begin position="1118"/>
        <end position="1128"/>
    </location>
</feature>
<dbReference type="GO" id="GO:0003779">
    <property type="term" value="F:actin binding"/>
    <property type="evidence" value="ECO:0007669"/>
    <property type="project" value="InterPro"/>
</dbReference>
<keyword evidence="6" id="KW-1185">Reference proteome</keyword>
<dbReference type="PANTHER" id="PTHR46345:SF8">
    <property type="entry name" value="FORMIN 3, ISOFORM B"/>
    <property type="match status" value="1"/>
</dbReference>
<gene>
    <name evidence="5" type="ORF">E2986_02387</name>
</gene>
<feature type="region of interest" description="Disordered" evidence="2">
    <location>
        <begin position="994"/>
        <end position="1037"/>
    </location>
</feature>
<feature type="compositionally biased region" description="Polar residues" evidence="2">
    <location>
        <begin position="1079"/>
        <end position="1089"/>
    </location>
</feature>
<feature type="compositionally biased region" description="Polar residues" evidence="2">
    <location>
        <begin position="1528"/>
        <end position="1547"/>
    </location>
</feature>
<name>A0A833S4T2_9HYME</name>
<evidence type="ECO:0000313" key="5">
    <source>
        <dbReference type="EMBL" id="KAF3420633.1"/>
    </source>
</evidence>
<feature type="compositionally biased region" description="Basic and acidic residues" evidence="2">
    <location>
        <begin position="1252"/>
        <end position="1305"/>
    </location>
</feature>
<accession>A0A833S4T2</accession>